<reference evidence="1" key="1">
    <citation type="submission" date="2021-08" db="EMBL/GenBank/DDBJ databases">
        <title>WGS assembly of Ceratopteris richardii.</title>
        <authorList>
            <person name="Marchant D.B."/>
            <person name="Chen G."/>
            <person name="Jenkins J."/>
            <person name="Shu S."/>
            <person name="Leebens-Mack J."/>
            <person name="Grimwood J."/>
            <person name="Schmutz J."/>
            <person name="Soltis P."/>
            <person name="Soltis D."/>
            <person name="Chen Z.-H."/>
        </authorList>
    </citation>
    <scope>NUCLEOTIDE SEQUENCE</scope>
    <source>
        <strain evidence="1">Whitten #5841</strain>
        <tissue evidence="1">Leaf</tissue>
    </source>
</reference>
<dbReference type="AlphaFoldDB" id="A0A8T2T014"/>
<gene>
    <name evidence="1" type="ORF">KP509_16G075600</name>
</gene>
<keyword evidence="2" id="KW-1185">Reference proteome</keyword>
<dbReference type="Proteomes" id="UP000825935">
    <property type="component" value="Chromosome 16"/>
</dbReference>
<comment type="caution">
    <text evidence="1">The sequence shown here is derived from an EMBL/GenBank/DDBJ whole genome shotgun (WGS) entry which is preliminary data.</text>
</comment>
<accession>A0A8T2T014</accession>
<name>A0A8T2T014_CERRI</name>
<proteinExistence type="predicted"/>
<dbReference type="EMBL" id="CM035421">
    <property type="protein sequence ID" value="KAH7388441.1"/>
    <property type="molecule type" value="Genomic_DNA"/>
</dbReference>
<sequence>MANAGARKKLLQAIQRSFNKEYKAHQKVDLETLMPKLHKLRRVHQHKVAPHFFEDRVKLTLKTQRKVLLDLEKAINEWTFGREITTIKALISIAVNVKRDKIEQKKKKTLEEIVSVSRQFR</sequence>
<evidence type="ECO:0000313" key="2">
    <source>
        <dbReference type="Proteomes" id="UP000825935"/>
    </source>
</evidence>
<organism evidence="1 2">
    <name type="scientific">Ceratopteris richardii</name>
    <name type="common">Triangle waterfern</name>
    <dbReference type="NCBI Taxonomy" id="49495"/>
    <lineage>
        <taxon>Eukaryota</taxon>
        <taxon>Viridiplantae</taxon>
        <taxon>Streptophyta</taxon>
        <taxon>Embryophyta</taxon>
        <taxon>Tracheophyta</taxon>
        <taxon>Polypodiopsida</taxon>
        <taxon>Polypodiidae</taxon>
        <taxon>Polypodiales</taxon>
        <taxon>Pteridineae</taxon>
        <taxon>Pteridaceae</taxon>
        <taxon>Parkerioideae</taxon>
        <taxon>Ceratopteris</taxon>
    </lineage>
</organism>
<protein>
    <submittedName>
        <fullName evidence="1">Uncharacterized protein</fullName>
    </submittedName>
</protein>
<evidence type="ECO:0000313" key="1">
    <source>
        <dbReference type="EMBL" id="KAH7388441.1"/>
    </source>
</evidence>